<evidence type="ECO:0000256" key="2">
    <source>
        <dbReference type="ARBA" id="ARBA00003979"/>
    </source>
</evidence>
<proteinExistence type="inferred from homology"/>
<keyword evidence="9 10" id="KW-0067">ATP-binding</keyword>
<protein>
    <recommendedName>
        <fullName evidence="5 10">Inositol-pentakisphosphate 2-kinase</fullName>
        <ecNumber evidence="4 10">2.7.1.158</ecNumber>
    </recommendedName>
</protein>
<evidence type="ECO:0000256" key="10">
    <source>
        <dbReference type="RuleBase" id="RU364126"/>
    </source>
</evidence>
<evidence type="ECO:0000256" key="9">
    <source>
        <dbReference type="ARBA" id="ARBA00022840"/>
    </source>
</evidence>
<dbReference type="GO" id="GO:0032958">
    <property type="term" value="P:inositol phosphate biosynthetic process"/>
    <property type="evidence" value="ECO:0007669"/>
    <property type="project" value="TreeGrafter"/>
</dbReference>
<dbReference type="GO" id="GO:0035299">
    <property type="term" value="F:inositol-1,3,4,5,6-pentakisphosphate 2-kinase activity"/>
    <property type="evidence" value="ECO:0007669"/>
    <property type="project" value="UniProtKB-EC"/>
</dbReference>
<dbReference type="InterPro" id="IPR043001">
    <property type="entry name" value="IP5_2-K_N_lobe"/>
</dbReference>
<evidence type="ECO:0000256" key="5">
    <source>
        <dbReference type="ARBA" id="ARBA00014846"/>
    </source>
</evidence>
<dbReference type="AlphaFoldDB" id="A0A4S9LUJ6"/>
<evidence type="ECO:0000256" key="8">
    <source>
        <dbReference type="ARBA" id="ARBA00022777"/>
    </source>
</evidence>
<dbReference type="EC" id="2.7.1.158" evidence="4 10"/>
<dbReference type="Gene3D" id="3.30.200.110">
    <property type="entry name" value="Inositol-pentakisphosphate 2-kinase, N-lobe"/>
    <property type="match status" value="1"/>
</dbReference>
<dbReference type="PANTHER" id="PTHR14456:SF2">
    <property type="entry name" value="INOSITOL-PENTAKISPHOSPHATE 2-KINASE"/>
    <property type="match status" value="1"/>
</dbReference>
<evidence type="ECO:0000313" key="11">
    <source>
        <dbReference type="EMBL" id="THY33611.1"/>
    </source>
</evidence>
<evidence type="ECO:0000256" key="1">
    <source>
        <dbReference type="ARBA" id="ARBA00001774"/>
    </source>
</evidence>
<dbReference type="GO" id="GO:0005524">
    <property type="term" value="F:ATP binding"/>
    <property type="evidence" value="ECO:0007669"/>
    <property type="project" value="UniProtKB-KW"/>
</dbReference>
<keyword evidence="7 10" id="KW-0547">Nucleotide-binding</keyword>
<evidence type="ECO:0000256" key="4">
    <source>
        <dbReference type="ARBA" id="ARBA00012023"/>
    </source>
</evidence>
<dbReference type="InterPro" id="IPR009286">
    <property type="entry name" value="Ins_P5_2-kin"/>
</dbReference>
<evidence type="ECO:0000313" key="12">
    <source>
        <dbReference type="Proteomes" id="UP000306584"/>
    </source>
</evidence>
<evidence type="ECO:0000256" key="6">
    <source>
        <dbReference type="ARBA" id="ARBA00022679"/>
    </source>
</evidence>
<evidence type="ECO:0000256" key="7">
    <source>
        <dbReference type="ARBA" id="ARBA00022741"/>
    </source>
</evidence>
<organism evidence="11 12">
    <name type="scientific">Aureobasidium pullulans</name>
    <name type="common">Black yeast</name>
    <name type="synonym">Pullularia pullulans</name>
    <dbReference type="NCBI Taxonomy" id="5580"/>
    <lineage>
        <taxon>Eukaryota</taxon>
        <taxon>Fungi</taxon>
        <taxon>Dikarya</taxon>
        <taxon>Ascomycota</taxon>
        <taxon>Pezizomycotina</taxon>
        <taxon>Dothideomycetes</taxon>
        <taxon>Dothideomycetidae</taxon>
        <taxon>Dothideales</taxon>
        <taxon>Saccotheciaceae</taxon>
        <taxon>Aureobasidium</taxon>
    </lineage>
</organism>
<dbReference type="GO" id="GO:0005634">
    <property type="term" value="C:nucleus"/>
    <property type="evidence" value="ECO:0007669"/>
    <property type="project" value="TreeGrafter"/>
</dbReference>
<keyword evidence="8 10" id="KW-0418">Kinase</keyword>
<comment type="function">
    <text evidence="2">Has kinase activity and phosphorylates inositol-1,3,4,5,6-pentakisphosphate (Ins(1,3,4,5,6)P5) to produce 1,2,3,4,5,6-hexakisphosphate (InsP6), also known as phytate.</text>
</comment>
<gene>
    <name evidence="11" type="ORF">D6D01_02208</name>
</gene>
<comment type="similarity">
    <text evidence="3">Belongs to the IPK1 type 1 family.</text>
</comment>
<dbReference type="PANTHER" id="PTHR14456">
    <property type="entry name" value="INOSITOL POLYPHOSPHATE KINASE 1"/>
    <property type="match status" value="1"/>
</dbReference>
<reference evidence="11 12" key="1">
    <citation type="submission" date="2018-10" db="EMBL/GenBank/DDBJ databases">
        <title>Fifty Aureobasidium pullulans genomes reveal a recombining polyextremotolerant generalist.</title>
        <authorList>
            <person name="Gostincar C."/>
            <person name="Turk M."/>
            <person name="Zajc J."/>
            <person name="Gunde-Cimerman N."/>
        </authorList>
    </citation>
    <scope>NUCLEOTIDE SEQUENCE [LARGE SCALE GENOMIC DNA]</scope>
    <source>
        <strain evidence="11 12">EXF-6604</strain>
    </source>
</reference>
<comment type="function">
    <text evidence="10">Phosphorylates Ins(1,3,4,5,6)P5 at position 2 to form Ins(1,2,3,4,5,6)P6 (InsP6 or phytate).</text>
</comment>
<name>A0A4S9LUJ6_AURPU</name>
<dbReference type="Proteomes" id="UP000306584">
    <property type="component" value="Unassembled WGS sequence"/>
</dbReference>
<comment type="caution">
    <text evidence="11">The sequence shown here is derived from an EMBL/GenBank/DDBJ whole genome shotgun (WGS) entry which is preliminary data.</text>
</comment>
<keyword evidence="6 10" id="KW-0808">Transferase</keyword>
<dbReference type="EMBL" id="QZBD01000047">
    <property type="protein sequence ID" value="THY33611.1"/>
    <property type="molecule type" value="Genomic_DNA"/>
</dbReference>
<evidence type="ECO:0000256" key="3">
    <source>
        <dbReference type="ARBA" id="ARBA00008305"/>
    </source>
</evidence>
<comment type="catalytic activity">
    <reaction evidence="1 10">
        <text>1D-myo-inositol 1,3,4,5,6-pentakisphosphate + ATP = 1D-myo-inositol hexakisphosphate + ADP + H(+)</text>
        <dbReference type="Rhea" id="RHEA:20313"/>
        <dbReference type="ChEBI" id="CHEBI:15378"/>
        <dbReference type="ChEBI" id="CHEBI:30616"/>
        <dbReference type="ChEBI" id="CHEBI:57733"/>
        <dbReference type="ChEBI" id="CHEBI:58130"/>
        <dbReference type="ChEBI" id="CHEBI:456216"/>
        <dbReference type="EC" id="2.7.1.158"/>
    </reaction>
</comment>
<comment type="domain">
    <text evidence="10">The EXKPK motif is conserved in inositol-pentakisphosphate 2-kinases of both family 1 and 2.</text>
</comment>
<sequence>MTGVVYSEFPHEKLRSIQQFDSYKPLTLEYIAEGNANIVYTFRPIADEPVNLGVRRKLLRLRKDKSFIQSTQSQYITFQREFLPLFRPENIVEQTLITLDESLIESLNQRLAEHESTGARNDVRHGDRLAVDDYGLLMTDMTAQHGEFLFEIKPKWLQQSPDAPRDSIRCRTCALRVQRDHMKAGGAAIPTSGGFCPLSLIDVDVEERRRAFRNIVEAQANELSHTTVGEIVNYLAEEGYQVLSNLRKHQAQFDKHGLLSRDPEDISDDYSKAMTLRDCVLFVKGSLDAFANTADIRLADLDFKHAHPDKIQKWKDTERTLVDQGWYTSTEVDEGAAGTWPGSLSALPEVH</sequence>
<dbReference type="Pfam" id="PF06090">
    <property type="entry name" value="Ins_P5_2-kin"/>
    <property type="match status" value="1"/>
</dbReference>
<accession>A0A4S9LUJ6</accession>